<proteinExistence type="predicted"/>
<dbReference type="AlphaFoldDB" id="T2SA26"/>
<sequence>MGGIVLKRLVVESIKTGKTNKAGKNTETASTKANKETHFKQASVIANILNWWVFYKDCKES</sequence>
<organism evidence="1 2">
    <name type="scientific">Helicobacter pylori SouthAfrica50</name>
    <dbReference type="NCBI Taxonomy" id="1352357"/>
    <lineage>
        <taxon>Bacteria</taxon>
        <taxon>Pseudomonadati</taxon>
        <taxon>Campylobacterota</taxon>
        <taxon>Epsilonproteobacteria</taxon>
        <taxon>Campylobacterales</taxon>
        <taxon>Helicobacteraceae</taxon>
        <taxon>Helicobacter</taxon>
    </lineage>
</organism>
<accession>T2SA26</accession>
<dbReference type="InterPro" id="IPR008592">
    <property type="entry name" value="DUF874"/>
</dbReference>
<gene>
    <name evidence="1" type="ORF">HPSA50_1803</name>
</gene>
<reference evidence="1 2" key="1">
    <citation type="journal article" date="2013" name="Genome Announc.">
        <title>Genome Sequences of Three hpAfrica2 Strains of Helicobacter pylori.</title>
        <authorList>
            <person name="Duncan S.S."/>
            <person name="Bertoli M.T."/>
            <person name="Kersulyte D."/>
            <person name="Valk P.L."/>
            <person name="Tamma S."/>
            <person name="Segal I."/>
            <person name="McClain M.S."/>
            <person name="Cover T.L."/>
            <person name="Berg D.E."/>
        </authorList>
    </citation>
    <scope>NUCLEOTIDE SEQUENCE [LARGE SCALE GENOMIC DNA]</scope>
    <source>
        <strain evidence="1 2">SouthAfrica50</strain>
    </source>
</reference>
<protein>
    <recommendedName>
        <fullName evidence="3">DUF874 family protein</fullName>
    </recommendedName>
</protein>
<comment type="caution">
    <text evidence="1">The sequence shown here is derived from an EMBL/GenBank/DDBJ whole genome shotgun (WGS) entry which is preliminary data.</text>
</comment>
<evidence type="ECO:0008006" key="3">
    <source>
        <dbReference type="Google" id="ProtNLM"/>
    </source>
</evidence>
<dbReference type="Pfam" id="PF05917">
    <property type="entry name" value="DUF874"/>
    <property type="match status" value="1"/>
</dbReference>
<dbReference type="PATRIC" id="fig|1352357.3.peg.1766"/>
<dbReference type="Proteomes" id="UP000015816">
    <property type="component" value="Unassembled WGS sequence"/>
</dbReference>
<name>T2SA26_HELPX</name>
<dbReference type="EMBL" id="AVNI01000002">
    <property type="protein sequence ID" value="EQD89477.1"/>
    <property type="molecule type" value="Genomic_DNA"/>
</dbReference>
<evidence type="ECO:0000313" key="1">
    <source>
        <dbReference type="EMBL" id="EQD89477.1"/>
    </source>
</evidence>
<evidence type="ECO:0000313" key="2">
    <source>
        <dbReference type="Proteomes" id="UP000015816"/>
    </source>
</evidence>